<dbReference type="GO" id="GO:0016020">
    <property type="term" value="C:membrane"/>
    <property type="evidence" value="ECO:0007669"/>
    <property type="project" value="InterPro"/>
</dbReference>
<dbReference type="PANTHER" id="PTHR30035:SF3">
    <property type="entry name" value="INTERMEMBRANE PHOSPHOLIPID TRANSPORT SYSTEM LIPOPROTEIN MLAA"/>
    <property type="match status" value="1"/>
</dbReference>
<comment type="caution">
    <text evidence="3">The sequence shown here is derived from an EMBL/GenBank/DDBJ whole genome shotgun (WGS) entry which is preliminary data.</text>
</comment>
<accession>A0A839IRB0</accession>
<keyword evidence="3" id="KW-0449">Lipoprotein</keyword>
<evidence type="ECO:0000256" key="2">
    <source>
        <dbReference type="ARBA" id="ARBA00022729"/>
    </source>
</evidence>
<name>A0A839IRB0_9GAMM</name>
<reference evidence="3 4" key="1">
    <citation type="submission" date="2020-08" db="EMBL/GenBank/DDBJ databases">
        <title>Oceanospirillum sp. nov. isolated from marine sediment.</title>
        <authorList>
            <person name="Ji X."/>
        </authorList>
    </citation>
    <scope>NUCLEOTIDE SEQUENCE [LARGE SCALE GENOMIC DNA]</scope>
    <source>
        <strain evidence="3 4">D5</strain>
    </source>
</reference>
<sequence>MVVADAPSDPDPWEGWNRNVHGFNETLDTYIARPVAQGYRLVTPGIVRQGVGNFFSNLGEIPTAVNDLLQAKPGDAATATGRFLINSTLGVLGLIDVASMAGIEEHREDFGQTLAVWGVGSGPYLVLPVLGPSTLRDTFSLYPDYLLDPVQALPVSDEEKMGLNVLKLVHRRHQLLDSESIVQGDKYIFIRDAYLQSRHYEINDGQVEDSFDSDLDDIDLDDDF</sequence>
<dbReference type="Pfam" id="PF04333">
    <property type="entry name" value="MlaA"/>
    <property type="match status" value="1"/>
</dbReference>
<dbReference type="EMBL" id="JACJFM010000011">
    <property type="protein sequence ID" value="MBB1487082.1"/>
    <property type="molecule type" value="Genomic_DNA"/>
</dbReference>
<dbReference type="InterPro" id="IPR007428">
    <property type="entry name" value="MlaA"/>
</dbReference>
<keyword evidence="4" id="KW-1185">Reference proteome</keyword>
<dbReference type="GO" id="GO:0120010">
    <property type="term" value="P:intermembrane phospholipid transfer"/>
    <property type="evidence" value="ECO:0007669"/>
    <property type="project" value="TreeGrafter"/>
</dbReference>
<protein>
    <submittedName>
        <fullName evidence="3">VacJ family lipoprotein</fullName>
    </submittedName>
</protein>
<organism evidence="3 4">
    <name type="scientific">Oceanospirillum sediminis</name>
    <dbReference type="NCBI Taxonomy" id="2760088"/>
    <lineage>
        <taxon>Bacteria</taxon>
        <taxon>Pseudomonadati</taxon>
        <taxon>Pseudomonadota</taxon>
        <taxon>Gammaproteobacteria</taxon>
        <taxon>Oceanospirillales</taxon>
        <taxon>Oceanospirillaceae</taxon>
        <taxon>Oceanospirillum</taxon>
    </lineage>
</organism>
<proteinExistence type="inferred from homology"/>
<evidence type="ECO:0000313" key="4">
    <source>
        <dbReference type="Proteomes" id="UP000565262"/>
    </source>
</evidence>
<evidence type="ECO:0000313" key="3">
    <source>
        <dbReference type="EMBL" id="MBB1487082.1"/>
    </source>
</evidence>
<comment type="similarity">
    <text evidence="1">Belongs to the MlaA family.</text>
</comment>
<evidence type="ECO:0000256" key="1">
    <source>
        <dbReference type="ARBA" id="ARBA00010634"/>
    </source>
</evidence>
<gene>
    <name evidence="3" type="ORF">H4O21_10705</name>
</gene>
<dbReference type="PRINTS" id="PR01805">
    <property type="entry name" value="VACJLIPOPROT"/>
</dbReference>
<keyword evidence="2" id="KW-0732">Signal</keyword>
<dbReference type="AlphaFoldDB" id="A0A839IRB0"/>
<dbReference type="PANTHER" id="PTHR30035">
    <property type="entry name" value="LIPOPROTEIN VACJ-RELATED"/>
    <property type="match status" value="1"/>
</dbReference>
<dbReference type="Proteomes" id="UP000565262">
    <property type="component" value="Unassembled WGS sequence"/>
</dbReference>